<accession>A0A5J4S6M7</accession>
<dbReference type="InterPro" id="IPR008928">
    <property type="entry name" value="6-hairpin_glycosidase_sf"/>
</dbReference>
<dbReference type="InterPro" id="IPR054491">
    <property type="entry name" value="MGH1-like_GH"/>
</dbReference>
<dbReference type="GO" id="GO:0005975">
    <property type="term" value="P:carbohydrate metabolic process"/>
    <property type="evidence" value="ECO:0007669"/>
    <property type="project" value="InterPro"/>
</dbReference>
<dbReference type="Gene3D" id="1.50.10.10">
    <property type="match status" value="1"/>
</dbReference>
<sequence>MKVQKLKKTLCLKEHTMKICGTLCVLLLIAAVTINGQAKAPKSYVNNYVEFDTSDSFLRDLYQAAERVSKDNEKDFKGETVLVEGGGYPFIWIETQPMGGEMYAKRNMTAAMNNTLFFINYQLPNGRFPAHIAYENDSIQPAYTHLQGFCFPHHALNLFYWNKKRDTEYLRTLYQSLEAYDNYLWKYRDSDGDGCLELWCGVDTGEDHSVRFTGTKLWWRWSGETPPAEDPVFPVESMDMMSYSYDARITLAKISALLGNGLEKEWKAKAVTVQNKIQSYLWDDKRGACFDRNRNNEWMPVLLHNNLRAMYFGSFTQPMADRFIKEHLMNPDEFFTPMPLPSIAVNDSLFRNIPENNWSGQPEGLTYQRTIRALENYGYFSEIATFGEKLINCVGKQNTFPQQFDPFTGEFSEADSRTSYGPTALSVLEYISRFYGVHVQFDEIYWGASGRDKHEITYTQHWDGDALSVQTKNGITTGAINGKEVFRVSNGVRVVTDWNGRVKKLISVKGAPQKISYHINGKKKTIKLNPNQVFVL</sequence>
<dbReference type="SUPFAM" id="SSF48208">
    <property type="entry name" value="Six-hairpin glycosidases"/>
    <property type="match status" value="1"/>
</dbReference>
<gene>
    <name evidence="2" type="ORF">EZS27_010718</name>
</gene>
<feature type="domain" description="Mannosylglycerate hydrolase MGH1-like glycoside hydrolase" evidence="1">
    <location>
        <begin position="111"/>
        <end position="413"/>
    </location>
</feature>
<evidence type="ECO:0000259" key="1">
    <source>
        <dbReference type="Pfam" id="PF22422"/>
    </source>
</evidence>
<organism evidence="2">
    <name type="scientific">termite gut metagenome</name>
    <dbReference type="NCBI Taxonomy" id="433724"/>
    <lineage>
        <taxon>unclassified sequences</taxon>
        <taxon>metagenomes</taxon>
        <taxon>organismal metagenomes</taxon>
    </lineage>
</organism>
<dbReference type="InterPro" id="IPR012341">
    <property type="entry name" value="6hp_glycosidase-like_sf"/>
</dbReference>
<evidence type="ECO:0000313" key="2">
    <source>
        <dbReference type="EMBL" id="KAA6341478.1"/>
    </source>
</evidence>
<dbReference type="Pfam" id="PF22422">
    <property type="entry name" value="MGH1-like_GH"/>
    <property type="match status" value="1"/>
</dbReference>
<dbReference type="AlphaFoldDB" id="A0A5J4S6M7"/>
<reference evidence="2" key="1">
    <citation type="submission" date="2019-03" db="EMBL/GenBank/DDBJ databases">
        <title>Single cell metagenomics reveals metabolic interactions within the superorganism composed of flagellate Streblomastix strix and complex community of Bacteroidetes bacteria on its surface.</title>
        <authorList>
            <person name="Treitli S.C."/>
            <person name="Kolisko M."/>
            <person name="Husnik F."/>
            <person name="Keeling P."/>
            <person name="Hampl V."/>
        </authorList>
    </citation>
    <scope>NUCLEOTIDE SEQUENCE</scope>
    <source>
        <strain evidence="2">STM</strain>
    </source>
</reference>
<protein>
    <recommendedName>
        <fullName evidence="1">Mannosylglycerate hydrolase MGH1-like glycoside hydrolase domain-containing protein</fullName>
    </recommendedName>
</protein>
<name>A0A5J4S6M7_9ZZZZ</name>
<dbReference type="EMBL" id="SNRY01000386">
    <property type="protein sequence ID" value="KAA6341478.1"/>
    <property type="molecule type" value="Genomic_DNA"/>
</dbReference>
<proteinExistence type="predicted"/>
<comment type="caution">
    <text evidence="2">The sequence shown here is derived from an EMBL/GenBank/DDBJ whole genome shotgun (WGS) entry which is preliminary data.</text>
</comment>